<comment type="caution">
    <text evidence="3">The sequence shown here is derived from an EMBL/GenBank/DDBJ whole genome shotgun (WGS) entry which is preliminary data.</text>
</comment>
<dbReference type="Pfam" id="PF00932">
    <property type="entry name" value="LTD"/>
    <property type="match status" value="1"/>
</dbReference>
<accession>A0A8J6TT59</accession>
<proteinExistence type="predicted"/>
<dbReference type="InterPro" id="IPR026444">
    <property type="entry name" value="Secre_tail"/>
</dbReference>
<sequence>MKTKNNVIKQVFATSAIALMGFVSNGQLVETMGSAGSGTQTISAREAAGHFDLTALTYTGTADMRTTTPSTGYAGASGGYNTLVQAQEYFEIQGINAASCSSRDSIHFGIHKNTNAATGIDYLVVEFSDDNGASWSPMSYAGLPTGSGTSKWYLRSAALPTAAHVSNLRIRFRNTLVGTSTSNPHYRIDDISMTCGSTTACGEPTAAVAVSGETVVCAGSTMPQLTATTDIVDPYFQWYDQEGIISGADLNVYSPATSGTYYVIVSSEDGCEATTEKVYVHVYPQIEYCPVTLDGCKGDLVQACAKVKAQDLLFSQYVEGSGFNKYLEIFNGTCEDVDLSKYAVYTYHNGASGTPTYTIPLTGTILAGDVFVIAHPSATAWTGTPDLYSDKLQFNGDDAVVLFNSGSGNAIDIFGSVGNDPGSSWRDADTTSATFDWSTENKTLIRKACVYAGITANPDLAGINGFPTLTTEWEALAIDEVADLGMHTFGASSYSYSVASGDASISSLSGDCAEIAVGSENSVINVTGTFCLFNGCEAIPGQIVVNTCAPQPAQRSTRTAVAGMEESTVELYPNPTTGAVALTVNTTSDEKVAVVVYDLSGKAHLTLQNGLLAKGTHHLQADLSTLAAGTYIVHITSASENKTLRIVKAEK</sequence>
<keyword evidence="4" id="KW-1185">Reference proteome</keyword>
<gene>
    <name evidence="3" type="ORF">H9Y05_07770</name>
</gene>
<dbReference type="Gene3D" id="2.60.120.260">
    <property type="entry name" value="Galactose-binding domain-like"/>
    <property type="match status" value="1"/>
</dbReference>
<organism evidence="3 4">
    <name type="scientific">Taishania pollutisoli</name>
    <dbReference type="NCBI Taxonomy" id="2766479"/>
    <lineage>
        <taxon>Bacteria</taxon>
        <taxon>Pseudomonadati</taxon>
        <taxon>Bacteroidota</taxon>
        <taxon>Flavobacteriia</taxon>
        <taxon>Flavobacteriales</taxon>
        <taxon>Crocinitomicaceae</taxon>
        <taxon>Taishania</taxon>
    </lineage>
</organism>
<evidence type="ECO:0000313" key="4">
    <source>
        <dbReference type="Proteomes" id="UP000652681"/>
    </source>
</evidence>
<dbReference type="RefSeq" id="WP_216713957.1">
    <property type="nucleotide sequence ID" value="NZ_JACVEL010000004.1"/>
</dbReference>
<dbReference type="PROSITE" id="PS51841">
    <property type="entry name" value="LTD"/>
    <property type="match status" value="1"/>
</dbReference>
<reference evidence="3" key="1">
    <citation type="submission" date="2020-09" db="EMBL/GenBank/DDBJ databases">
        <title>Taishania pollutisoli gen. nov., sp. nov., Isolated from Tetrabromobisphenol A-Contaminated Soil.</title>
        <authorList>
            <person name="Chen Q."/>
        </authorList>
    </citation>
    <scope>NUCLEOTIDE SEQUENCE</scope>
    <source>
        <strain evidence="3">CZZ-1</strain>
    </source>
</reference>
<evidence type="ECO:0000313" key="3">
    <source>
        <dbReference type="EMBL" id="MBC9812369.1"/>
    </source>
</evidence>
<protein>
    <submittedName>
        <fullName evidence="3">Lamin tail domain-containing protein</fullName>
    </submittedName>
</protein>
<feature type="domain" description="LTD" evidence="2">
    <location>
        <begin position="299"/>
        <end position="418"/>
    </location>
</feature>
<evidence type="ECO:0000256" key="1">
    <source>
        <dbReference type="ARBA" id="ARBA00022729"/>
    </source>
</evidence>
<dbReference type="NCBIfam" id="TIGR04183">
    <property type="entry name" value="Por_Secre_tail"/>
    <property type="match status" value="1"/>
</dbReference>
<dbReference type="Pfam" id="PF18962">
    <property type="entry name" value="Por_Secre_tail"/>
    <property type="match status" value="1"/>
</dbReference>
<name>A0A8J6TT59_9FLAO</name>
<dbReference type="EMBL" id="JACVEL010000004">
    <property type="protein sequence ID" value="MBC9812369.1"/>
    <property type="molecule type" value="Genomic_DNA"/>
</dbReference>
<dbReference type="AlphaFoldDB" id="A0A8J6TT59"/>
<dbReference type="Proteomes" id="UP000652681">
    <property type="component" value="Unassembled WGS sequence"/>
</dbReference>
<evidence type="ECO:0000259" key="2">
    <source>
        <dbReference type="PROSITE" id="PS51841"/>
    </source>
</evidence>
<dbReference type="InterPro" id="IPR001322">
    <property type="entry name" value="Lamin_tail_dom"/>
</dbReference>
<keyword evidence="1" id="KW-0732">Signal</keyword>